<feature type="compositionally biased region" description="Low complexity" evidence="9">
    <location>
        <begin position="407"/>
        <end position="426"/>
    </location>
</feature>
<gene>
    <name evidence="10" type="ORF">I316_02174</name>
</gene>
<evidence type="ECO:0000256" key="4">
    <source>
        <dbReference type="ARBA" id="ARBA00007573"/>
    </source>
</evidence>
<name>A0A1B9GZ60_9TREE</name>
<dbReference type="OrthoDB" id="289162at2759"/>
<evidence type="ECO:0000256" key="7">
    <source>
        <dbReference type="ARBA" id="ARBA00022694"/>
    </source>
</evidence>
<keyword evidence="6" id="KW-0963">Cytoplasm</keyword>
<evidence type="ECO:0000256" key="3">
    <source>
        <dbReference type="ARBA" id="ARBA00005043"/>
    </source>
</evidence>
<evidence type="ECO:0000256" key="2">
    <source>
        <dbReference type="ARBA" id="ARBA00004496"/>
    </source>
</evidence>
<dbReference type="PANTHER" id="PTHR12896:SF1">
    <property type="entry name" value="ELONGATOR COMPLEX PROTEIN 4"/>
    <property type="match status" value="1"/>
</dbReference>
<protein>
    <recommendedName>
        <fullName evidence="5">Elongator complex protein 4</fullName>
    </recommendedName>
</protein>
<reference evidence="11" key="2">
    <citation type="submission" date="2013-12" db="EMBL/GenBank/DDBJ databases">
        <title>Evolution of pathogenesis and genome organization in the Tremellales.</title>
        <authorList>
            <person name="Cuomo C."/>
            <person name="Litvintseva A."/>
            <person name="Heitman J."/>
            <person name="Chen Y."/>
            <person name="Sun S."/>
            <person name="Springer D."/>
            <person name="Dromer F."/>
            <person name="Young S."/>
            <person name="Zeng Q."/>
            <person name="Chapman S."/>
            <person name="Gujja S."/>
            <person name="Saif S."/>
            <person name="Birren B."/>
        </authorList>
    </citation>
    <scope>NUCLEOTIDE SEQUENCE [LARGE SCALE GENOMIC DNA]</scope>
    <source>
        <strain evidence="11">BCC8398</strain>
    </source>
</reference>
<dbReference type="InterPro" id="IPR008728">
    <property type="entry name" value="Elongator_complex_protein_4"/>
</dbReference>
<dbReference type="STRING" id="1296120.A0A1B9GZ60"/>
<reference evidence="10 11" key="1">
    <citation type="submission" date="2013-07" db="EMBL/GenBank/DDBJ databases">
        <title>The Genome Sequence of Cryptococcus heveanensis BCC8398.</title>
        <authorList>
            <consortium name="The Broad Institute Genome Sequencing Platform"/>
            <person name="Cuomo C."/>
            <person name="Litvintseva A."/>
            <person name="Chen Y."/>
            <person name="Heitman J."/>
            <person name="Sun S."/>
            <person name="Springer D."/>
            <person name="Dromer F."/>
            <person name="Young S.K."/>
            <person name="Zeng Q."/>
            <person name="Gargeya S."/>
            <person name="Fitzgerald M."/>
            <person name="Abouelleil A."/>
            <person name="Alvarado L."/>
            <person name="Berlin A.M."/>
            <person name="Chapman S.B."/>
            <person name="Dewar J."/>
            <person name="Goldberg J."/>
            <person name="Griggs A."/>
            <person name="Gujja S."/>
            <person name="Hansen M."/>
            <person name="Howarth C."/>
            <person name="Imamovic A."/>
            <person name="Larimer J."/>
            <person name="McCowan C."/>
            <person name="Murphy C."/>
            <person name="Pearson M."/>
            <person name="Priest M."/>
            <person name="Roberts A."/>
            <person name="Saif S."/>
            <person name="Shea T."/>
            <person name="Sykes S."/>
            <person name="Wortman J."/>
            <person name="Nusbaum C."/>
            <person name="Birren B."/>
        </authorList>
    </citation>
    <scope>NUCLEOTIDE SEQUENCE [LARGE SCALE GENOMIC DNA]</scope>
    <source>
        <strain evidence="10 11">BCC8398</strain>
    </source>
</reference>
<evidence type="ECO:0000256" key="1">
    <source>
        <dbReference type="ARBA" id="ARBA00004123"/>
    </source>
</evidence>
<feature type="compositionally biased region" description="Basic and acidic residues" evidence="9">
    <location>
        <begin position="476"/>
        <end position="500"/>
    </location>
</feature>
<dbReference type="CDD" id="cd19494">
    <property type="entry name" value="Elp4"/>
    <property type="match status" value="1"/>
</dbReference>
<dbReference type="AlphaFoldDB" id="A0A1B9GZ60"/>
<feature type="compositionally biased region" description="Low complexity" evidence="9">
    <location>
        <begin position="382"/>
        <end position="397"/>
    </location>
</feature>
<dbReference type="PANTHER" id="PTHR12896">
    <property type="entry name" value="PAX6 NEIGHBOR PROTEIN PAXNEB"/>
    <property type="match status" value="1"/>
</dbReference>
<comment type="similarity">
    <text evidence="4">Belongs to the ELP4 family.</text>
</comment>
<feature type="compositionally biased region" description="Basic and acidic residues" evidence="9">
    <location>
        <begin position="517"/>
        <end position="527"/>
    </location>
</feature>
<sequence>MPSFTRRVPSTTLPPPQGTHPSPSLSSLHLLPTGLPSLDDLLGGGLPLGSILCVLAPDSQSAWGRLIERYWIAQGLISGQSSVFVGGQEDEELGREVVAGCMWVEKGRGDGDESQSEGELDGGAAQGEVSEAKKIAWRYEKMEKFKTTVGGNGSNLSLLNTIPPSVLSSVHSTSQQSYIPLTTASDASDQYQSAGPSARYDNALRGIYEKVSKADQKRAMRITVHELGSYDWGDEVSEQHIHRFIHSLRSIIRNKSASAIITIPPHLISGSGSSKERFIQRLAWGVDACVELKGFADDPTLPPLFPTTHGLLTLHSYPTSHTLLPSTLKHSTLLGVSQESGSGGAGENNLGFRLKRKRFVVETVHLGVEGGVGERQSAPADIGGALAGTSGASTSTGIVGGVEKPKGGPSTDTTAATTTSGDTSDAIRVGGGGASFERPQGPAGDMKKKSSKPRARVRFGGEEEMVVNVVSVEKDKGYERSKVEGHDHEHGHVHGHDQKRGATSGQAGQTPAPRVALRHDRPDLYEF</sequence>
<feature type="region of interest" description="Disordered" evidence="9">
    <location>
        <begin position="476"/>
        <end position="527"/>
    </location>
</feature>
<comment type="subcellular location">
    <subcellularLocation>
        <location evidence="2">Cytoplasm</location>
    </subcellularLocation>
    <subcellularLocation>
        <location evidence="1">Nucleus</location>
    </subcellularLocation>
</comment>
<dbReference type="GO" id="GO:0033588">
    <property type="term" value="C:elongator holoenzyme complex"/>
    <property type="evidence" value="ECO:0007669"/>
    <property type="project" value="InterPro"/>
</dbReference>
<keyword evidence="7" id="KW-0819">tRNA processing</keyword>
<evidence type="ECO:0000313" key="10">
    <source>
        <dbReference type="EMBL" id="OCF36299.1"/>
    </source>
</evidence>
<comment type="pathway">
    <text evidence="3">tRNA modification; 5-methoxycarbonylmethyl-2-thiouridine-tRNA biosynthesis.</text>
</comment>
<organism evidence="10 11">
    <name type="scientific">Kwoniella heveanensis BCC8398</name>
    <dbReference type="NCBI Taxonomy" id="1296120"/>
    <lineage>
        <taxon>Eukaryota</taxon>
        <taxon>Fungi</taxon>
        <taxon>Dikarya</taxon>
        <taxon>Basidiomycota</taxon>
        <taxon>Agaricomycotina</taxon>
        <taxon>Tremellomycetes</taxon>
        <taxon>Tremellales</taxon>
        <taxon>Cryptococcaceae</taxon>
        <taxon>Kwoniella</taxon>
    </lineage>
</organism>
<evidence type="ECO:0000256" key="6">
    <source>
        <dbReference type="ARBA" id="ARBA00022490"/>
    </source>
</evidence>
<feature type="region of interest" description="Disordered" evidence="9">
    <location>
        <begin position="1"/>
        <end position="28"/>
    </location>
</feature>
<keyword evidence="8" id="KW-0539">Nucleus</keyword>
<dbReference type="GO" id="GO:0008023">
    <property type="term" value="C:transcription elongation factor complex"/>
    <property type="evidence" value="ECO:0007669"/>
    <property type="project" value="TreeGrafter"/>
</dbReference>
<feature type="region of interest" description="Disordered" evidence="9">
    <location>
        <begin position="373"/>
        <end position="453"/>
    </location>
</feature>
<dbReference type="InterPro" id="IPR027417">
    <property type="entry name" value="P-loop_NTPase"/>
</dbReference>
<keyword evidence="11" id="KW-1185">Reference proteome</keyword>
<evidence type="ECO:0000256" key="5">
    <source>
        <dbReference type="ARBA" id="ARBA00020265"/>
    </source>
</evidence>
<dbReference type="Pfam" id="PF05625">
    <property type="entry name" value="PAXNEB"/>
    <property type="match status" value="1"/>
</dbReference>
<evidence type="ECO:0000256" key="8">
    <source>
        <dbReference type="ARBA" id="ARBA00023242"/>
    </source>
</evidence>
<accession>A0A1B9GZ60</accession>
<dbReference type="Proteomes" id="UP000092666">
    <property type="component" value="Unassembled WGS sequence"/>
</dbReference>
<proteinExistence type="inferred from homology"/>
<feature type="compositionally biased region" description="Low complexity" evidence="9">
    <location>
        <begin position="19"/>
        <end position="28"/>
    </location>
</feature>
<feature type="region of interest" description="Disordered" evidence="9">
    <location>
        <begin position="106"/>
        <end position="127"/>
    </location>
</feature>
<dbReference type="Gene3D" id="3.40.50.300">
    <property type="entry name" value="P-loop containing nucleotide triphosphate hydrolases"/>
    <property type="match status" value="1"/>
</dbReference>
<evidence type="ECO:0000313" key="11">
    <source>
        <dbReference type="Proteomes" id="UP000092666"/>
    </source>
</evidence>
<dbReference type="GO" id="GO:0002098">
    <property type="term" value="P:tRNA wobble uridine modification"/>
    <property type="evidence" value="ECO:0007669"/>
    <property type="project" value="InterPro"/>
</dbReference>
<evidence type="ECO:0000256" key="9">
    <source>
        <dbReference type="SAM" id="MobiDB-lite"/>
    </source>
</evidence>
<dbReference type="GO" id="GO:0005737">
    <property type="term" value="C:cytoplasm"/>
    <property type="evidence" value="ECO:0007669"/>
    <property type="project" value="UniProtKB-SubCell"/>
</dbReference>
<dbReference type="EMBL" id="KI669496">
    <property type="protein sequence ID" value="OCF36299.1"/>
    <property type="molecule type" value="Genomic_DNA"/>
</dbReference>
<dbReference type="UniPathway" id="UPA00988"/>